<dbReference type="AlphaFoldDB" id="A0A9P5U2Y7"/>
<dbReference type="EMBL" id="JADNRY010000124">
    <property type="protein sequence ID" value="KAF9064396.1"/>
    <property type="molecule type" value="Genomic_DNA"/>
</dbReference>
<evidence type="ECO:0000256" key="1">
    <source>
        <dbReference type="SAM" id="MobiDB-lite"/>
    </source>
</evidence>
<evidence type="ECO:0000313" key="2">
    <source>
        <dbReference type="EMBL" id="KAF9064396.1"/>
    </source>
</evidence>
<protein>
    <submittedName>
        <fullName evidence="2">Uncharacterized protein</fullName>
    </submittedName>
</protein>
<dbReference type="Proteomes" id="UP000772434">
    <property type="component" value="Unassembled WGS sequence"/>
</dbReference>
<feature type="region of interest" description="Disordered" evidence="1">
    <location>
        <begin position="98"/>
        <end position="129"/>
    </location>
</feature>
<comment type="caution">
    <text evidence="2">The sequence shown here is derived from an EMBL/GenBank/DDBJ whole genome shotgun (WGS) entry which is preliminary data.</text>
</comment>
<accession>A0A9P5U2Y7</accession>
<feature type="compositionally biased region" description="Low complexity" evidence="1">
    <location>
        <begin position="98"/>
        <end position="108"/>
    </location>
</feature>
<keyword evidence="3" id="KW-1185">Reference proteome</keyword>
<name>A0A9P5U2Y7_9AGAR</name>
<gene>
    <name evidence="2" type="ORF">BDP27DRAFT_1425870</name>
</gene>
<sequence length="141" mass="15447">MSNPSALKLPTLLGFHIHCYGPFMANVPRGTCVKHNTKDFGFFVEGDGATNKYEKQVVRVRECQKDELVPLCIPPPIGLGIPRLCILYPSYMPYPSYASSASDSNSNADTEDGDMESLVPGSMKSMRKTSSNILINEAKSL</sequence>
<evidence type="ECO:0000313" key="3">
    <source>
        <dbReference type="Proteomes" id="UP000772434"/>
    </source>
</evidence>
<reference evidence="2" key="1">
    <citation type="submission" date="2020-11" db="EMBL/GenBank/DDBJ databases">
        <authorList>
            <consortium name="DOE Joint Genome Institute"/>
            <person name="Ahrendt S."/>
            <person name="Riley R."/>
            <person name="Andreopoulos W."/>
            <person name="Labutti K."/>
            <person name="Pangilinan J."/>
            <person name="Ruiz-Duenas F.J."/>
            <person name="Barrasa J.M."/>
            <person name="Sanchez-Garcia M."/>
            <person name="Camarero S."/>
            <person name="Miyauchi S."/>
            <person name="Serrano A."/>
            <person name="Linde D."/>
            <person name="Babiker R."/>
            <person name="Drula E."/>
            <person name="Ayuso-Fernandez I."/>
            <person name="Pacheco R."/>
            <person name="Padilla G."/>
            <person name="Ferreira P."/>
            <person name="Barriuso J."/>
            <person name="Kellner H."/>
            <person name="Castanera R."/>
            <person name="Alfaro M."/>
            <person name="Ramirez L."/>
            <person name="Pisabarro A.G."/>
            <person name="Kuo A."/>
            <person name="Tritt A."/>
            <person name="Lipzen A."/>
            <person name="He G."/>
            <person name="Yan M."/>
            <person name="Ng V."/>
            <person name="Cullen D."/>
            <person name="Martin F."/>
            <person name="Rosso M.-N."/>
            <person name="Henrissat B."/>
            <person name="Hibbett D."/>
            <person name="Martinez A.T."/>
            <person name="Grigoriev I.V."/>
        </authorList>
    </citation>
    <scope>NUCLEOTIDE SEQUENCE</scope>
    <source>
        <strain evidence="2">AH 40177</strain>
    </source>
</reference>
<proteinExistence type="predicted"/>
<organism evidence="2 3">
    <name type="scientific">Rhodocollybia butyracea</name>
    <dbReference type="NCBI Taxonomy" id="206335"/>
    <lineage>
        <taxon>Eukaryota</taxon>
        <taxon>Fungi</taxon>
        <taxon>Dikarya</taxon>
        <taxon>Basidiomycota</taxon>
        <taxon>Agaricomycotina</taxon>
        <taxon>Agaricomycetes</taxon>
        <taxon>Agaricomycetidae</taxon>
        <taxon>Agaricales</taxon>
        <taxon>Marasmiineae</taxon>
        <taxon>Omphalotaceae</taxon>
        <taxon>Rhodocollybia</taxon>
    </lineage>
</organism>